<protein>
    <submittedName>
        <fullName evidence="2">Uncharacterized protein</fullName>
    </submittedName>
</protein>
<sequence>MVLTWFEVLSIYLFSYFFHSSLLFYFSYLYGFRKRLKN</sequence>
<reference evidence="2" key="2">
    <citation type="journal article" date="2006" name="RNA">
        <title>Hybrid E. coli--Mitochondrial ribonuclease P RNAs are catalytically active.</title>
        <authorList>
            <person name="Seif E."/>
            <person name="Cadieux A."/>
            <person name="Lang B.F."/>
        </authorList>
    </citation>
    <scope>NUCLEOTIDE SEQUENCE</scope>
    <source>
        <strain evidence="2">ATCC 50422</strain>
    </source>
</reference>
<dbReference type="AlphaFoldDB" id="M4QCH3"/>
<keyword evidence="1" id="KW-0472">Membrane</keyword>
<reference evidence="2" key="3">
    <citation type="journal article" date="2013" name="Genome Biol. Evol.">
        <title>Strikingly bacteria-like and gene-rich mitochondrial genomes throughout jakobid protists.</title>
        <authorList>
            <person name="Burger G."/>
            <person name="Gray M.W."/>
            <person name="Forget L."/>
            <person name="Lang B.F."/>
        </authorList>
    </citation>
    <scope>NUCLEOTIDE SEQUENCE</scope>
    <source>
        <strain evidence="2">ATCC 50422</strain>
    </source>
</reference>
<evidence type="ECO:0000313" key="2">
    <source>
        <dbReference type="EMBL" id="AGH24244.1"/>
    </source>
</evidence>
<dbReference type="EMBL" id="KC353355">
    <property type="protein sequence ID" value="AGH24244.1"/>
    <property type="molecule type" value="Genomic_DNA"/>
</dbReference>
<keyword evidence="1" id="KW-0812">Transmembrane</keyword>
<name>M4QCH3_JAKLI</name>
<organism evidence="2">
    <name type="scientific">Jakoba libera</name>
    <name type="common">Flagellate</name>
    <name type="synonym">Cryptobia libera</name>
    <dbReference type="NCBI Taxonomy" id="143017"/>
    <lineage>
        <taxon>Eukaryota</taxon>
        <taxon>Discoba</taxon>
        <taxon>Jakobida</taxon>
        <taxon>Histionina</taxon>
        <taxon>Jakobidae</taxon>
        <taxon>Jakoba</taxon>
    </lineage>
</organism>
<feature type="transmembrane region" description="Helical" evidence="1">
    <location>
        <begin position="12"/>
        <end position="32"/>
    </location>
</feature>
<proteinExistence type="predicted"/>
<keyword evidence="2" id="KW-0496">Mitochondrion</keyword>
<dbReference type="RefSeq" id="YP_007890750.1">
    <property type="nucleotide sequence ID" value="NC_021127.1"/>
</dbReference>
<reference evidence="2" key="1">
    <citation type="journal article" date="2004" name="RNA">
        <title>Mitochondrial 3' tRNA editing in the jakobid Seculamonas ecuadoriensis: a novel mechanism and implications for tRNA processing.</title>
        <authorList>
            <person name="Leigh J."/>
            <person name="Lang B.F."/>
        </authorList>
    </citation>
    <scope>NUCLEOTIDE SEQUENCE</scope>
    <source>
        <strain evidence="2">ATCC 50422</strain>
    </source>
</reference>
<evidence type="ECO:0000256" key="1">
    <source>
        <dbReference type="SAM" id="Phobius"/>
    </source>
</evidence>
<geneLocation type="mitochondrion" evidence="2"/>
<accession>M4QCH3</accession>
<gene>
    <name evidence="2" type="primary">orf38</name>
</gene>
<dbReference type="GeneID" id="15333195"/>
<keyword evidence="1" id="KW-1133">Transmembrane helix</keyword>